<comment type="subunit">
    <text evidence="3">Homodimer.</text>
</comment>
<organism evidence="6 7">
    <name type="scientific">Mobilicoccus pelagius NBRC 104925</name>
    <dbReference type="NCBI Taxonomy" id="1089455"/>
    <lineage>
        <taxon>Bacteria</taxon>
        <taxon>Bacillati</taxon>
        <taxon>Actinomycetota</taxon>
        <taxon>Actinomycetes</taxon>
        <taxon>Micrococcales</taxon>
        <taxon>Dermatophilaceae</taxon>
        <taxon>Mobilicoccus</taxon>
    </lineage>
</organism>
<dbReference type="Proteomes" id="UP000004367">
    <property type="component" value="Unassembled WGS sequence"/>
</dbReference>
<dbReference type="Gene3D" id="2.30.22.10">
    <property type="entry name" value="Head domain of nucleotide exchange factor GrpE"/>
    <property type="match status" value="1"/>
</dbReference>
<feature type="region of interest" description="Disordered" evidence="5">
    <location>
        <begin position="1"/>
        <end position="114"/>
    </location>
</feature>
<dbReference type="SUPFAM" id="SSF58014">
    <property type="entry name" value="Coiled-coil domain of nucleotide exchange factor GrpE"/>
    <property type="match status" value="1"/>
</dbReference>
<evidence type="ECO:0000256" key="4">
    <source>
        <dbReference type="RuleBase" id="RU004478"/>
    </source>
</evidence>
<dbReference type="AlphaFoldDB" id="H5UPQ6"/>
<dbReference type="InterPro" id="IPR000740">
    <property type="entry name" value="GrpE"/>
</dbReference>
<dbReference type="PANTHER" id="PTHR21237:SF23">
    <property type="entry name" value="GRPE PROTEIN HOMOLOG, MITOCHONDRIAL"/>
    <property type="match status" value="1"/>
</dbReference>
<dbReference type="PRINTS" id="PR00773">
    <property type="entry name" value="GRPEPROTEIN"/>
</dbReference>
<dbReference type="GO" id="GO:0042803">
    <property type="term" value="F:protein homodimerization activity"/>
    <property type="evidence" value="ECO:0007669"/>
    <property type="project" value="InterPro"/>
</dbReference>
<feature type="compositionally biased region" description="Low complexity" evidence="5">
    <location>
        <begin position="34"/>
        <end position="55"/>
    </location>
</feature>
<dbReference type="Pfam" id="PF01025">
    <property type="entry name" value="GrpE"/>
    <property type="match status" value="1"/>
</dbReference>
<dbReference type="PANTHER" id="PTHR21237">
    <property type="entry name" value="GRPE PROTEIN"/>
    <property type="match status" value="1"/>
</dbReference>
<accession>H5UPQ6</accession>
<reference evidence="6 7" key="1">
    <citation type="submission" date="2012-02" db="EMBL/GenBank/DDBJ databases">
        <title>Whole genome shotgun sequence of Mobilicoccus pelagius NBRC 104925.</title>
        <authorList>
            <person name="Yoshida Y."/>
            <person name="Hosoyama A."/>
            <person name="Tsuchikane K."/>
            <person name="Katsumata H."/>
            <person name="Yamazaki S."/>
            <person name="Fujita N."/>
        </authorList>
    </citation>
    <scope>NUCLEOTIDE SEQUENCE [LARGE SCALE GENOMIC DNA]</scope>
    <source>
        <strain evidence="6 7">NBRC 104925</strain>
    </source>
</reference>
<keyword evidence="3" id="KW-0346">Stress response</keyword>
<dbReference type="GO" id="GO:0006457">
    <property type="term" value="P:protein folding"/>
    <property type="evidence" value="ECO:0007669"/>
    <property type="project" value="InterPro"/>
</dbReference>
<dbReference type="SUPFAM" id="SSF51064">
    <property type="entry name" value="Head domain of nucleotide exchange factor GrpE"/>
    <property type="match status" value="1"/>
</dbReference>
<dbReference type="HAMAP" id="MF_01151">
    <property type="entry name" value="GrpE"/>
    <property type="match status" value="1"/>
</dbReference>
<evidence type="ECO:0000256" key="5">
    <source>
        <dbReference type="SAM" id="MobiDB-lite"/>
    </source>
</evidence>
<keyword evidence="7" id="KW-1185">Reference proteome</keyword>
<sequence>MSTHDSQPDTEDHTAARPGRNPQPDGDADGMAHARPTSPATGAAAAAAARAAYAGVENTAAAEPAPDTGDGASVASGAEDGTLPDAAVQGDLTDPPTEDHPAQESAPQGGQSDTERLAAERLADYQRLNAEYVNYKRRVDRDRADDRKRATADVVESLLPVLDEIYFARQHGELTEDSPFAKIATKLESILAGHGVTMYGEVGETFDPTVHEALMHTTADLPPGTTDTTVVMVMQPGFRMGDRVVRAARVSVADPA</sequence>
<dbReference type="InterPro" id="IPR013805">
    <property type="entry name" value="GrpE_CC"/>
</dbReference>
<name>H5UPQ6_9MICO</name>
<comment type="caution">
    <text evidence="6">The sequence shown here is derived from an EMBL/GenBank/DDBJ whole genome shotgun (WGS) entry which is preliminary data.</text>
</comment>
<dbReference type="EMBL" id="BAFE01000025">
    <property type="protein sequence ID" value="GAB47714.1"/>
    <property type="molecule type" value="Genomic_DNA"/>
</dbReference>
<keyword evidence="3" id="KW-0963">Cytoplasm</keyword>
<dbReference type="InterPro" id="IPR009012">
    <property type="entry name" value="GrpE_head"/>
</dbReference>
<protein>
    <recommendedName>
        <fullName evidence="3">Protein GrpE</fullName>
    </recommendedName>
    <alternativeName>
        <fullName evidence="3">HSP-70 cofactor</fullName>
    </alternativeName>
</protein>
<dbReference type="Gene3D" id="3.90.20.20">
    <property type="match status" value="1"/>
</dbReference>
<feature type="compositionally biased region" description="Basic and acidic residues" evidence="5">
    <location>
        <begin position="1"/>
        <end position="15"/>
    </location>
</feature>
<dbReference type="RefSeq" id="WP_009481612.1">
    <property type="nucleotide sequence ID" value="NZ_BAFE01000025.1"/>
</dbReference>
<dbReference type="GO" id="GO:0051087">
    <property type="term" value="F:protein-folding chaperone binding"/>
    <property type="evidence" value="ECO:0007669"/>
    <property type="project" value="InterPro"/>
</dbReference>
<dbReference type="GO" id="GO:0005737">
    <property type="term" value="C:cytoplasm"/>
    <property type="evidence" value="ECO:0007669"/>
    <property type="project" value="UniProtKB-SubCell"/>
</dbReference>
<evidence type="ECO:0000313" key="7">
    <source>
        <dbReference type="Proteomes" id="UP000004367"/>
    </source>
</evidence>
<keyword evidence="2 3" id="KW-0143">Chaperone</keyword>
<comment type="similarity">
    <text evidence="1 3 4">Belongs to the GrpE family.</text>
</comment>
<dbReference type="GO" id="GO:0051082">
    <property type="term" value="F:unfolded protein binding"/>
    <property type="evidence" value="ECO:0007669"/>
    <property type="project" value="TreeGrafter"/>
</dbReference>
<comment type="subcellular location">
    <subcellularLocation>
        <location evidence="3">Cytoplasm</location>
    </subcellularLocation>
</comment>
<gene>
    <name evidence="3 6" type="primary">grpE</name>
    <name evidence="6" type="ORF">MOPEL_027_00250</name>
</gene>
<evidence type="ECO:0000256" key="3">
    <source>
        <dbReference type="HAMAP-Rule" id="MF_01151"/>
    </source>
</evidence>
<evidence type="ECO:0000313" key="6">
    <source>
        <dbReference type="EMBL" id="GAB47714.1"/>
    </source>
</evidence>
<evidence type="ECO:0000256" key="2">
    <source>
        <dbReference type="ARBA" id="ARBA00023186"/>
    </source>
</evidence>
<proteinExistence type="inferred from homology"/>
<dbReference type="GO" id="GO:0000774">
    <property type="term" value="F:adenyl-nucleotide exchange factor activity"/>
    <property type="evidence" value="ECO:0007669"/>
    <property type="project" value="InterPro"/>
</dbReference>
<dbReference type="STRING" id="1089455.MOPEL_027_00250"/>
<dbReference type="CDD" id="cd00446">
    <property type="entry name" value="GrpE"/>
    <property type="match status" value="1"/>
</dbReference>
<evidence type="ECO:0000256" key="1">
    <source>
        <dbReference type="ARBA" id="ARBA00009054"/>
    </source>
</evidence>
<dbReference type="eggNOG" id="COG0576">
    <property type="taxonomic scope" value="Bacteria"/>
</dbReference>
<comment type="function">
    <text evidence="3">Participates actively in the response to hyperosmotic and heat shock by preventing the aggregation of stress-denatured proteins, in association with DnaK and GrpE. It is the nucleotide exchange factor for DnaK and may function as a thermosensor. Unfolded proteins bind initially to DnaJ; upon interaction with the DnaJ-bound protein, DnaK hydrolyzes its bound ATP, resulting in the formation of a stable complex. GrpE releases ADP from DnaK; ATP binding to DnaK triggers the release of the substrate protein, thus completing the reaction cycle. Several rounds of ATP-dependent interactions between DnaJ, DnaK and GrpE are required for fully efficient folding.</text>
</comment>